<feature type="compositionally biased region" description="Polar residues" evidence="1">
    <location>
        <begin position="89"/>
        <end position="100"/>
    </location>
</feature>
<feature type="compositionally biased region" description="Pro residues" evidence="1">
    <location>
        <begin position="102"/>
        <end position="114"/>
    </location>
</feature>
<accession>A0A8H7NLH9</accession>
<gene>
    <name evidence="2" type="ORF">IM811_000088</name>
</gene>
<name>A0A8H7NLH9_BIOOC</name>
<dbReference type="EMBL" id="JADCTT010000001">
    <property type="protein sequence ID" value="KAF9758394.1"/>
    <property type="molecule type" value="Genomic_DNA"/>
</dbReference>
<evidence type="ECO:0000256" key="1">
    <source>
        <dbReference type="SAM" id="MobiDB-lite"/>
    </source>
</evidence>
<feature type="compositionally biased region" description="Acidic residues" evidence="1">
    <location>
        <begin position="38"/>
        <end position="57"/>
    </location>
</feature>
<feature type="compositionally biased region" description="Polar residues" evidence="1">
    <location>
        <begin position="191"/>
        <end position="202"/>
    </location>
</feature>
<reference evidence="2" key="1">
    <citation type="submission" date="2020-10" db="EMBL/GenBank/DDBJ databases">
        <title>High-Quality Genome Resource of Clonostachys rosea strain S41 by Oxford Nanopore Long-Read Sequencing.</title>
        <authorList>
            <person name="Wang H."/>
        </authorList>
    </citation>
    <scope>NUCLEOTIDE SEQUENCE</scope>
    <source>
        <strain evidence="2">S41</strain>
    </source>
</reference>
<dbReference type="AlphaFoldDB" id="A0A8H7NLH9"/>
<sequence length="258" mass="28292">MDKSSGQGGRSGQPSAYKVNVNRTKTRKWVEAKTVNYDGDDWGASDDDEPESPDDEPPMPRGPPPLSNSRLPSDSRIPALRRPTFPIPSANQPTQETISIPTHPPTDSQPPVPSFPASSIAETRPPISKSPSNDSRRSPDQKIQNSPPAPEPRKLSFEQGPEDTGADKDDSPKLPNVARMSTFGSDMFSGASGSLKKQNPENGVQEDKPVGPQLHGWTMFLKRPQVSLLQTRNGQDYLEVGWQKHGLLTVERCRTPRL</sequence>
<proteinExistence type="predicted"/>
<comment type="caution">
    <text evidence="2">The sequence shown here is derived from an EMBL/GenBank/DDBJ whole genome shotgun (WGS) entry which is preliminary data.</text>
</comment>
<evidence type="ECO:0000313" key="3">
    <source>
        <dbReference type="Proteomes" id="UP000616885"/>
    </source>
</evidence>
<organism evidence="2 3">
    <name type="scientific">Bionectria ochroleuca</name>
    <name type="common">Gliocladium roseum</name>
    <dbReference type="NCBI Taxonomy" id="29856"/>
    <lineage>
        <taxon>Eukaryota</taxon>
        <taxon>Fungi</taxon>
        <taxon>Dikarya</taxon>
        <taxon>Ascomycota</taxon>
        <taxon>Pezizomycotina</taxon>
        <taxon>Sordariomycetes</taxon>
        <taxon>Hypocreomycetidae</taxon>
        <taxon>Hypocreales</taxon>
        <taxon>Bionectriaceae</taxon>
        <taxon>Clonostachys</taxon>
    </lineage>
</organism>
<evidence type="ECO:0000313" key="2">
    <source>
        <dbReference type="EMBL" id="KAF9758394.1"/>
    </source>
</evidence>
<dbReference type="Proteomes" id="UP000616885">
    <property type="component" value="Unassembled WGS sequence"/>
</dbReference>
<protein>
    <submittedName>
        <fullName evidence="2">Uncharacterized protein</fullName>
    </submittedName>
</protein>
<feature type="region of interest" description="Disordered" evidence="1">
    <location>
        <begin position="1"/>
        <end position="211"/>
    </location>
</feature>
<feature type="compositionally biased region" description="Gly residues" evidence="1">
    <location>
        <begin position="1"/>
        <end position="11"/>
    </location>
</feature>